<protein>
    <submittedName>
        <fullName evidence="1">Uncharacterized protein</fullName>
    </submittedName>
</protein>
<gene>
    <name evidence="1" type="ORF">LCGC14_1093810</name>
</gene>
<sequence>MKRQTNLEGEVLRFWEHIPQLEEPGTEDVPVELDDMPNMEIDLEAPIWELFKDNPPRTVDGSILVGNCGVPGYTREACWQPILGDLCVSCTYHFENDPDREPREFDWEAEEG</sequence>
<comment type="caution">
    <text evidence="1">The sequence shown here is derived from an EMBL/GenBank/DDBJ whole genome shotgun (WGS) entry which is preliminary data.</text>
</comment>
<dbReference type="AlphaFoldDB" id="A0A0F9MZE2"/>
<dbReference type="EMBL" id="LAZR01004876">
    <property type="protein sequence ID" value="KKN04812.1"/>
    <property type="molecule type" value="Genomic_DNA"/>
</dbReference>
<evidence type="ECO:0000313" key="1">
    <source>
        <dbReference type="EMBL" id="KKN04812.1"/>
    </source>
</evidence>
<name>A0A0F9MZE2_9ZZZZ</name>
<organism evidence="1">
    <name type="scientific">marine sediment metagenome</name>
    <dbReference type="NCBI Taxonomy" id="412755"/>
    <lineage>
        <taxon>unclassified sequences</taxon>
        <taxon>metagenomes</taxon>
        <taxon>ecological metagenomes</taxon>
    </lineage>
</organism>
<accession>A0A0F9MZE2</accession>
<reference evidence="1" key="1">
    <citation type="journal article" date="2015" name="Nature">
        <title>Complex archaea that bridge the gap between prokaryotes and eukaryotes.</title>
        <authorList>
            <person name="Spang A."/>
            <person name="Saw J.H."/>
            <person name="Jorgensen S.L."/>
            <person name="Zaremba-Niedzwiedzka K."/>
            <person name="Martijn J."/>
            <person name="Lind A.E."/>
            <person name="van Eijk R."/>
            <person name="Schleper C."/>
            <person name="Guy L."/>
            <person name="Ettema T.J."/>
        </authorList>
    </citation>
    <scope>NUCLEOTIDE SEQUENCE</scope>
</reference>
<proteinExistence type="predicted"/>